<keyword evidence="7" id="KW-1185">Reference proteome</keyword>
<evidence type="ECO:0000313" key="7">
    <source>
        <dbReference type="Proteomes" id="UP000234474"/>
    </source>
</evidence>
<dbReference type="Proteomes" id="UP000234474">
    <property type="component" value="Unassembled WGS sequence"/>
</dbReference>
<dbReference type="InterPro" id="IPR008949">
    <property type="entry name" value="Isoprenoid_synthase_dom_sf"/>
</dbReference>
<name>A0A2I1C123_ASPN1</name>
<feature type="transmembrane region" description="Helical" evidence="5">
    <location>
        <begin position="12"/>
        <end position="32"/>
    </location>
</feature>
<dbReference type="EMBL" id="MSZS01000006">
    <property type="protein sequence ID" value="PKX91338.1"/>
    <property type="molecule type" value="Genomic_DNA"/>
</dbReference>
<dbReference type="GO" id="GO:0043386">
    <property type="term" value="P:mycotoxin biosynthetic process"/>
    <property type="evidence" value="ECO:0007669"/>
    <property type="project" value="UniProtKB-ARBA"/>
</dbReference>
<proteinExistence type="inferred from homology"/>
<keyword evidence="2" id="KW-0479">Metal-binding</keyword>
<dbReference type="PANTHER" id="PTHR12001">
    <property type="entry name" value="GERANYLGERANYL PYROPHOSPHATE SYNTHASE"/>
    <property type="match status" value="1"/>
</dbReference>
<dbReference type="OrthoDB" id="6921389at2759"/>
<evidence type="ECO:0000256" key="5">
    <source>
        <dbReference type="SAM" id="Phobius"/>
    </source>
</evidence>
<sequence>MSDFSPLLDFPLFLLTIVLSLSIVLSPTAIIIDRLPQIRFWSKKTYLKGQKEPANITSLECPYSYIRQIYGHYHWAPFVEKLSPTLKEEDPAKYKMVLEIMDAIHLCLMLVDDIADDSDYRRGRPAAHKIYGPSETANRAYYRVTQVLNKTTIEFPHLASWLMQNLEEILEGQDLSLIWRRDGLSGFPAKPEERVAAYRRMASLKTGALFRLLGQLVLEDHSMDETMTLIAWFSQLQNDCKNVYSSEYAKSKGSVAEDLRNTELSFPIVLALNAPDGHWVAKALQSPSLRNIRNALRVIQSDTVRGMCMAELRNSGSSIQDWLELWGRKEKLDIKSSKKA</sequence>
<dbReference type="InterPro" id="IPR000092">
    <property type="entry name" value="Polyprenyl_synt"/>
</dbReference>
<dbReference type="AlphaFoldDB" id="A0A2I1C123"/>
<dbReference type="GO" id="GO:0046165">
    <property type="term" value="P:alcohol biosynthetic process"/>
    <property type="evidence" value="ECO:0007669"/>
    <property type="project" value="UniProtKB-ARBA"/>
</dbReference>
<dbReference type="GO" id="GO:0008299">
    <property type="term" value="P:isoprenoid biosynthetic process"/>
    <property type="evidence" value="ECO:0007669"/>
    <property type="project" value="InterPro"/>
</dbReference>
<keyword evidence="1 4" id="KW-0808">Transferase</keyword>
<dbReference type="PROSITE" id="PS00723">
    <property type="entry name" value="POLYPRENYL_SYNTHASE_1"/>
    <property type="match status" value="1"/>
</dbReference>
<reference evidence="7" key="1">
    <citation type="journal article" date="2018" name="Proc. Natl. Acad. Sci. U.S.A.">
        <title>Linking secondary metabolites to gene clusters through genome sequencing of six diverse Aspergillus species.</title>
        <authorList>
            <person name="Kaerboelling I."/>
            <person name="Vesth T.C."/>
            <person name="Frisvad J.C."/>
            <person name="Nybo J.L."/>
            <person name="Theobald S."/>
            <person name="Kuo A."/>
            <person name="Bowyer P."/>
            <person name="Matsuda Y."/>
            <person name="Mondo S."/>
            <person name="Lyhne E.K."/>
            <person name="Kogle M.E."/>
            <person name="Clum A."/>
            <person name="Lipzen A."/>
            <person name="Salamov A."/>
            <person name="Ngan C.Y."/>
            <person name="Daum C."/>
            <person name="Chiniquy J."/>
            <person name="Barry K."/>
            <person name="LaButti K."/>
            <person name="Haridas S."/>
            <person name="Simmons B.A."/>
            <person name="Magnuson J.K."/>
            <person name="Mortensen U.H."/>
            <person name="Larsen T.O."/>
            <person name="Grigoriev I.V."/>
            <person name="Baker S.E."/>
            <person name="Andersen M.R."/>
        </authorList>
    </citation>
    <scope>NUCLEOTIDE SEQUENCE [LARGE SCALE GENOMIC DNA]</scope>
    <source>
        <strain evidence="7">IBT 16806</strain>
    </source>
</reference>
<protein>
    <submittedName>
        <fullName evidence="6">Terpenoid synthase</fullName>
    </submittedName>
</protein>
<dbReference type="PANTHER" id="PTHR12001:SF44">
    <property type="entry name" value="GERANYLGERANYL PYROPHOSPHATE SYNTHASE"/>
    <property type="match status" value="1"/>
</dbReference>
<dbReference type="Gene3D" id="1.10.600.10">
    <property type="entry name" value="Farnesyl Diphosphate Synthase"/>
    <property type="match status" value="1"/>
</dbReference>
<keyword evidence="5" id="KW-0472">Membrane</keyword>
<organism evidence="6 7">
    <name type="scientific">Aspergillus novofumigatus (strain IBT 16806)</name>
    <dbReference type="NCBI Taxonomy" id="1392255"/>
    <lineage>
        <taxon>Eukaryota</taxon>
        <taxon>Fungi</taxon>
        <taxon>Dikarya</taxon>
        <taxon>Ascomycota</taxon>
        <taxon>Pezizomycotina</taxon>
        <taxon>Eurotiomycetes</taxon>
        <taxon>Eurotiomycetidae</taxon>
        <taxon>Eurotiales</taxon>
        <taxon>Aspergillaceae</taxon>
        <taxon>Aspergillus</taxon>
        <taxon>Aspergillus subgen. Fumigati</taxon>
    </lineage>
</organism>
<accession>A0A2I1C123</accession>
<evidence type="ECO:0000256" key="4">
    <source>
        <dbReference type="RuleBase" id="RU004466"/>
    </source>
</evidence>
<dbReference type="Pfam" id="PF00348">
    <property type="entry name" value="polyprenyl_synt"/>
    <property type="match status" value="1"/>
</dbReference>
<keyword evidence="5" id="KW-0812">Transmembrane</keyword>
<dbReference type="STRING" id="1392255.A0A2I1C123"/>
<evidence type="ECO:0000256" key="3">
    <source>
        <dbReference type="ARBA" id="ARBA00022842"/>
    </source>
</evidence>
<comment type="similarity">
    <text evidence="4">Belongs to the FPP/GGPP synthase family.</text>
</comment>
<dbReference type="VEuPathDB" id="FungiDB:P174DRAFT_392533"/>
<evidence type="ECO:0000313" key="6">
    <source>
        <dbReference type="EMBL" id="PKX91338.1"/>
    </source>
</evidence>
<comment type="caution">
    <text evidence="6">The sequence shown here is derived from an EMBL/GenBank/DDBJ whole genome shotgun (WGS) entry which is preliminary data.</text>
</comment>
<keyword evidence="5" id="KW-1133">Transmembrane helix</keyword>
<evidence type="ECO:0000256" key="2">
    <source>
        <dbReference type="ARBA" id="ARBA00022723"/>
    </source>
</evidence>
<evidence type="ECO:0000256" key="1">
    <source>
        <dbReference type="ARBA" id="ARBA00022679"/>
    </source>
</evidence>
<dbReference type="SUPFAM" id="SSF48576">
    <property type="entry name" value="Terpenoid synthases"/>
    <property type="match status" value="1"/>
</dbReference>
<dbReference type="GO" id="GO:0004659">
    <property type="term" value="F:prenyltransferase activity"/>
    <property type="evidence" value="ECO:0007669"/>
    <property type="project" value="InterPro"/>
</dbReference>
<dbReference type="OMA" id="WGRNEKM"/>
<dbReference type="GO" id="GO:0046872">
    <property type="term" value="F:metal ion binding"/>
    <property type="evidence" value="ECO:0007669"/>
    <property type="project" value="UniProtKB-KW"/>
</dbReference>
<dbReference type="InterPro" id="IPR033749">
    <property type="entry name" value="Polyprenyl_synt_CS"/>
</dbReference>
<dbReference type="RefSeq" id="XP_024679933.1">
    <property type="nucleotide sequence ID" value="XM_024823559.1"/>
</dbReference>
<gene>
    <name evidence="6" type="ORF">P174DRAFT_392533</name>
</gene>
<dbReference type="GeneID" id="36530884"/>
<keyword evidence="3" id="KW-0460">Magnesium</keyword>